<dbReference type="EMBL" id="JBEPEK010000888">
    <property type="protein sequence ID" value="MER7187708.1"/>
    <property type="molecule type" value="Genomic_DNA"/>
</dbReference>
<dbReference type="SUPFAM" id="SSF53067">
    <property type="entry name" value="Actin-like ATPase domain"/>
    <property type="match status" value="1"/>
</dbReference>
<evidence type="ECO:0008006" key="3">
    <source>
        <dbReference type="Google" id="ProtNLM"/>
    </source>
</evidence>
<name>A0ABV1XFA1_9ACTN</name>
<comment type="caution">
    <text evidence="1">The sequence shown here is derived from an EMBL/GenBank/DDBJ whole genome shotgun (WGS) entry which is preliminary data.</text>
</comment>
<organism evidence="1 2">
    <name type="scientific">Streptomyces hyaluromycini</name>
    <dbReference type="NCBI Taxonomy" id="1377993"/>
    <lineage>
        <taxon>Bacteria</taxon>
        <taxon>Bacillati</taxon>
        <taxon>Actinomycetota</taxon>
        <taxon>Actinomycetes</taxon>
        <taxon>Kitasatosporales</taxon>
        <taxon>Streptomycetaceae</taxon>
        <taxon>Streptomyces</taxon>
    </lineage>
</organism>
<accession>A0ABV1XFA1</accession>
<proteinExistence type="predicted"/>
<gene>
    <name evidence="1" type="ORF">ABT404_51040</name>
</gene>
<protein>
    <recommendedName>
        <fullName evidence="3">ROK family protein</fullName>
    </recommendedName>
</protein>
<evidence type="ECO:0000313" key="2">
    <source>
        <dbReference type="Proteomes" id="UP001474181"/>
    </source>
</evidence>
<feature type="non-terminal residue" evidence="1">
    <location>
        <position position="1"/>
    </location>
</feature>
<reference evidence="1 2" key="1">
    <citation type="submission" date="2024-06" db="EMBL/GenBank/DDBJ databases">
        <title>The Natural Products Discovery Center: Release of the First 8490 Sequenced Strains for Exploring Actinobacteria Biosynthetic Diversity.</title>
        <authorList>
            <person name="Kalkreuter E."/>
            <person name="Kautsar S.A."/>
            <person name="Yang D."/>
            <person name="Bader C.D."/>
            <person name="Teijaro C.N."/>
            <person name="Fluegel L."/>
            <person name="Davis C.M."/>
            <person name="Simpson J.R."/>
            <person name="Lauterbach L."/>
            <person name="Steele A.D."/>
            <person name="Gui C."/>
            <person name="Meng S."/>
            <person name="Li G."/>
            <person name="Viehrig K."/>
            <person name="Ye F."/>
            <person name="Su P."/>
            <person name="Kiefer A.F."/>
            <person name="Nichols A."/>
            <person name="Cepeda A.J."/>
            <person name="Yan W."/>
            <person name="Fan B."/>
            <person name="Jiang Y."/>
            <person name="Adhikari A."/>
            <person name="Zheng C.-J."/>
            <person name="Schuster L."/>
            <person name="Cowan T.M."/>
            <person name="Smanski M.J."/>
            <person name="Chevrette M.G."/>
            <person name="De Carvalho L.P.S."/>
            <person name="Shen B."/>
        </authorList>
    </citation>
    <scope>NUCLEOTIDE SEQUENCE [LARGE SCALE GENOMIC DNA]</scope>
    <source>
        <strain evidence="1 2">NPDC000234</strain>
    </source>
</reference>
<keyword evidence="2" id="KW-1185">Reference proteome</keyword>
<dbReference type="Proteomes" id="UP001474181">
    <property type="component" value="Unassembled WGS sequence"/>
</dbReference>
<sequence length="94" mass="9282">PKVRQAISYAVDRSSVINVVGVAELAHPDLVLVGGGFGTGVPGYVPAVAARVRQLTRPGARPVPVAPAALGGLSSLDGALLLAGETFGRALAAG</sequence>
<dbReference type="InterPro" id="IPR043129">
    <property type="entry name" value="ATPase_NBD"/>
</dbReference>
<evidence type="ECO:0000313" key="1">
    <source>
        <dbReference type="EMBL" id="MER7187708.1"/>
    </source>
</evidence>
<dbReference type="Gene3D" id="3.30.420.40">
    <property type="match status" value="1"/>
</dbReference>